<gene>
    <name evidence="1" type="ORF">RMCC_2475</name>
</gene>
<proteinExistence type="predicted"/>
<dbReference type="RefSeq" id="WP_062656690.1">
    <property type="nucleotide sequence ID" value="NZ_BCSY01000039.1"/>
</dbReference>
<reference evidence="2" key="1">
    <citation type="journal article" date="2016" name="Genome Announc.">
        <title>Draft Genome Sequences of Five Rapidly Growing Mycobacterium Species, M. thermoresistibile, M. fortuitum subsp. acetamidolyticum, M. canariasense, M. brisbanense, and M. novocastrense.</title>
        <authorList>
            <person name="Katahira K."/>
            <person name="Ogura Y."/>
            <person name="Gotoh Y."/>
            <person name="Hayashi T."/>
        </authorList>
    </citation>
    <scope>NUCLEOTIDE SEQUENCE [LARGE SCALE GENOMIC DNA]</scope>
    <source>
        <strain evidence="2">JCM15298</strain>
    </source>
</reference>
<name>A0A117I9Y1_MYCCR</name>
<comment type="caution">
    <text evidence="1">The sequence shown here is derived from an EMBL/GenBank/DDBJ whole genome shotgun (WGS) entry which is preliminary data.</text>
</comment>
<dbReference type="STRING" id="228230.RMCC_2475"/>
<dbReference type="EMBL" id="BCSY01000039">
    <property type="protein sequence ID" value="GAS95509.1"/>
    <property type="molecule type" value="Genomic_DNA"/>
</dbReference>
<dbReference type="AlphaFoldDB" id="A0A117I9Y1"/>
<sequence>MTIELPRIIPSFPPGFQSKWSDLPTLVAPPEMVERNAVLEFHVRVDELEARFQSLIDDVVGGLGEWFWPHELDAAGDRLVALYDFLDTPLVSGEPVWPSFDVLWEWAGDGELINRMDGAA</sequence>
<evidence type="ECO:0000313" key="1">
    <source>
        <dbReference type="EMBL" id="GAS95509.1"/>
    </source>
</evidence>
<protein>
    <submittedName>
        <fullName evidence="1">Uncharacterized protein</fullName>
    </submittedName>
</protein>
<keyword evidence="2" id="KW-1185">Reference proteome</keyword>
<accession>A0A117I9Y1</accession>
<organism evidence="1 2">
    <name type="scientific">Mycolicibacterium canariasense</name>
    <name type="common">Mycobacterium canariasense</name>
    <dbReference type="NCBI Taxonomy" id="228230"/>
    <lineage>
        <taxon>Bacteria</taxon>
        <taxon>Bacillati</taxon>
        <taxon>Actinomycetota</taxon>
        <taxon>Actinomycetes</taxon>
        <taxon>Mycobacteriales</taxon>
        <taxon>Mycobacteriaceae</taxon>
        <taxon>Mycolicibacterium</taxon>
    </lineage>
</organism>
<reference evidence="2" key="2">
    <citation type="submission" date="2016-02" db="EMBL/GenBank/DDBJ databases">
        <title>Draft genome sequence of five rapidly growing Mycobacterium species.</title>
        <authorList>
            <person name="Katahira K."/>
            <person name="Gotou Y."/>
            <person name="Iida K."/>
            <person name="Ogura Y."/>
            <person name="Hayashi T."/>
        </authorList>
    </citation>
    <scope>NUCLEOTIDE SEQUENCE [LARGE SCALE GENOMIC DNA]</scope>
    <source>
        <strain evidence="2">JCM15298</strain>
    </source>
</reference>
<evidence type="ECO:0000313" key="2">
    <source>
        <dbReference type="Proteomes" id="UP000069443"/>
    </source>
</evidence>
<dbReference type="Proteomes" id="UP000069443">
    <property type="component" value="Unassembled WGS sequence"/>
</dbReference>